<dbReference type="PANTHER" id="PTHR48090:SF7">
    <property type="entry name" value="RFBJ PROTEIN"/>
    <property type="match status" value="1"/>
</dbReference>
<dbReference type="InterPro" id="IPR001173">
    <property type="entry name" value="Glyco_trans_2-like"/>
</dbReference>
<evidence type="ECO:0000259" key="2">
    <source>
        <dbReference type="Pfam" id="PF00535"/>
    </source>
</evidence>
<evidence type="ECO:0000256" key="1">
    <source>
        <dbReference type="ARBA" id="ARBA00006739"/>
    </source>
</evidence>
<dbReference type="OrthoDB" id="9797819at2"/>
<evidence type="ECO:0000313" key="3">
    <source>
        <dbReference type="EMBL" id="PVZ93460.1"/>
    </source>
</evidence>
<dbReference type="Proteomes" id="UP000244893">
    <property type="component" value="Unassembled WGS sequence"/>
</dbReference>
<accession>A0A2V1HR61</accession>
<dbReference type="CDD" id="cd04179">
    <property type="entry name" value="DPM_DPG-synthase_like"/>
    <property type="match status" value="1"/>
</dbReference>
<keyword evidence="4" id="KW-1185">Reference proteome</keyword>
<dbReference type="GO" id="GO:0016740">
    <property type="term" value="F:transferase activity"/>
    <property type="evidence" value="ECO:0007669"/>
    <property type="project" value="UniProtKB-KW"/>
</dbReference>
<name>A0A2V1HR61_9MICO</name>
<dbReference type="EMBL" id="QEOP01000004">
    <property type="protein sequence ID" value="PVZ93460.1"/>
    <property type="molecule type" value="Genomic_DNA"/>
</dbReference>
<evidence type="ECO:0000313" key="4">
    <source>
        <dbReference type="Proteomes" id="UP000244893"/>
    </source>
</evidence>
<reference evidence="3 4" key="1">
    <citation type="submission" date="2018-05" db="EMBL/GenBank/DDBJ databases">
        <title>Amnibacterium sp. M8JJ-5, whole genome shotgun sequence.</title>
        <authorList>
            <person name="Tuo L."/>
        </authorList>
    </citation>
    <scope>NUCLEOTIDE SEQUENCE [LARGE SCALE GENOMIC DNA]</scope>
    <source>
        <strain evidence="3 4">M8JJ-5</strain>
    </source>
</reference>
<dbReference type="Pfam" id="PF00535">
    <property type="entry name" value="Glycos_transf_2"/>
    <property type="match status" value="1"/>
</dbReference>
<comment type="similarity">
    <text evidence="1">Belongs to the glycosyltransferase 2 family.</text>
</comment>
<dbReference type="SUPFAM" id="SSF53448">
    <property type="entry name" value="Nucleotide-diphospho-sugar transferases"/>
    <property type="match status" value="1"/>
</dbReference>
<dbReference type="InterPro" id="IPR029044">
    <property type="entry name" value="Nucleotide-diphossugar_trans"/>
</dbReference>
<dbReference type="Gene3D" id="3.90.550.10">
    <property type="entry name" value="Spore Coat Polysaccharide Biosynthesis Protein SpsA, Chain A"/>
    <property type="match status" value="1"/>
</dbReference>
<dbReference type="AlphaFoldDB" id="A0A2V1HR61"/>
<keyword evidence="3" id="KW-0808">Transferase</keyword>
<gene>
    <name evidence="3" type="ORF">DDQ50_15980</name>
</gene>
<dbReference type="PANTHER" id="PTHR48090">
    <property type="entry name" value="UNDECAPRENYL-PHOSPHATE 4-DEOXY-4-FORMAMIDO-L-ARABINOSE TRANSFERASE-RELATED"/>
    <property type="match status" value="1"/>
</dbReference>
<organism evidence="3 4">
    <name type="scientific">Amnibacterium flavum</name>
    <dbReference type="NCBI Taxonomy" id="2173173"/>
    <lineage>
        <taxon>Bacteria</taxon>
        <taxon>Bacillati</taxon>
        <taxon>Actinomycetota</taxon>
        <taxon>Actinomycetes</taxon>
        <taxon>Micrococcales</taxon>
        <taxon>Microbacteriaceae</taxon>
        <taxon>Amnibacterium</taxon>
    </lineage>
</organism>
<comment type="caution">
    <text evidence="3">The sequence shown here is derived from an EMBL/GenBank/DDBJ whole genome shotgun (WGS) entry which is preliminary data.</text>
</comment>
<sequence>MIQAATVDVVFPCLDEASALPWVLSRVPEGFRSIVVDNGSTDGSPDIAAAHGALVVREARRGFGAAAHAGLEAATAQIVAFCDADSSMDPADLPRVVDPVLAGEADLVLGRRISTSRGAWPLHARIANLELARRLRALTGLPVHDLGPMRAFRRTEALSLGLEDRRSGYPLELFLRAWSAGWRITEVETGYSPRVGRSKVTGTARGTIQAVTDMTRLLREVRETISKETTP</sequence>
<feature type="domain" description="Glycosyltransferase 2-like" evidence="2">
    <location>
        <begin position="9"/>
        <end position="154"/>
    </location>
</feature>
<dbReference type="InterPro" id="IPR050256">
    <property type="entry name" value="Glycosyltransferase_2"/>
</dbReference>
<proteinExistence type="inferred from homology"/>
<protein>
    <submittedName>
        <fullName evidence="3">Glycosyltransferase</fullName>
    </submittedName>
</protein>